<dbReference type="PRINTS" id="PR00508">
    <property type="entry name" value="S21N4MTFRASE"/>
</dbReference>
<dbReference type="InterPro" id="IPR001091">
    <property type="entry name" value="RM_Methyltransferase"/>
</dbReference>
<dbReference type="Gene3D" id="3.40.50.150">
    <property type="entry name" value="Vaccinia Virus protein VP39"/>
    <property type="match status" value="1"/>
</dbReference>
<evidence type="ECO:0000313" key="8">
    <source>
        <dbReference type="Proteomes" id="UP000315349"/>
    </source>
</evidence>
<feature type="domain" description="DNA methylase N-4/N-6" evidence="6">
    <location>
        <begin position="102"/>
        <end position="349"/>
    </location>
</feature>
<keyword evidence="3 7" id="KW-0808">Transferase</keyword>
<dbReference type="GO" id="GO:0009007">
    <property type="term" value="F:site-specific DNA-methyltransferase (adenine-specific) activity"/>
    <property type="evidence" value="ECO:0007669"/>
    <property type="project" value="TreeGrafter"/>
</dbReference>
<accession>A0A518GHY6</accession>
<dbReference type="KEGG" id="peh:Spb1_00720"/>
<dbReference type="SUPFAM" id="SSF53335">
    <property type="entry name" value="S-adenosyl-L-methionine-dependent methyltransferases"/>
    <property type="match status" value="1"/>
</dbReference>
<evidence type="ECO:0000256" key="4">
    <source>
        <dbReference type="RuleBase" id="RU362026"/>
    </source>
</evidence>
<dbReference type="GO" id="GO:0003677">
    <property type="term" value="F:DNA binding"/>
    <property type="evidence" value="ECO:0007669"/>
    <property type="project" value="InterPro"/>
</dbReference>
<keyword evidence="8" id="KW-1185">Reference proteome</keyword>
<dbReference type="Proteomes" id="UP000315349">
    <property type="component" value="Chromosome"/>
</dbReference>
<evidence type="ECO:0000256" key="3">
    <source>
        <dbReference type="ARBA" id="ARBA00022679"/>
    </source>
</evidence>
<keyword evidence="2 7" id="KW-0489">Methyltransferase</keyword>
<feature type="region of interest" description="Disordered" evidence="5">
    <location>
        <begin position="356"/>
        <end position="388"/>
    </location>
</feature>
<proteinExistence type="inferred from homology"/>
<dbReference type="EMBL" id="CP036299">
    <property type="protein sequence ID" value="QDV28209.1"/>
    <property type="molecule type" value="Genomic_DNA"/>
</dbReference>
<dbReference type="AlphaFoldDB" id="A0A518GHY6"/>
<evidence type="ECO:0000256" key="1">
    <source>
        <dbReference type="ARBA" id="ARBA00006594"/>
    </source>
</evidence>
<dbReference type="InterPro" id="IPR002052">
    <property type="entry name" value="DNA_methylase_N6_adenine_CS"/>
</dbReference>
<dbReference type="EC" id="2.1.1.-" evidence="4"/>
<comment type="similarity">
    <text evidence="1 4">Belongs to the N(4)/N(6)-methyltransferase family.</text>
</comment>
<protein>
    <recommendedName>
        <fullName evidence="4">Methyltransferase</fullName>
        <ecNumber evidence="4">2.1.1.-</ecNumber>
    </recommendedName>
</protein>
<dbReference type="InterPro" id="IPR002941">
    <property type="entry name" value="DNA_methylase_N4/N6"/>
</dbReference>
<dbReference type="Pfam" id="PF01555">
    <property type="entry name" value="N6_N4_Mtase"/>
    <property type="match status" value="1"/>
</dbReference>
<dbReference type="GO" id="GO:0005737">
    <property type="term" value="C:cytoplasm"/>
    <property type="evidence" value="ECO:0007669"/>
    <property type="project" value="TreeGrafter"/>
</dbReference>
<gene>
    <name evidence="7" type="primary">yhdJ_1</name>
    <name evidence="7" type="ORF">Spb1_00720</name>
</gene>
<dbReference type="InterPro" id="IPR029063">
    <property type="entry name" value="SAM-dependent_MTases_sf"/>
</dbReference>
<dbReference type="GO" id="GO:0008170">
    <property type="term" value="F:N-methyltransferase activity"/>
    <property type="evidence" value="ECO:0007669"/>
    <property type="project" value="InterPro"/>
</dbReference>
<evidence type="ECO:0000256" key="2">
    <source>
        <dbReference type="ARBA" id="ARBA00022603"/>
    </source>
</evidence>
<evidence type="ECO:0000313" key="7">
    <source>
        <dbReference type="EMBL" id="QDV28209.1"/>
    </source>
</evidence>
<evidence type="ECO:0000256" key="5">
    <source>
        <dbReference type="SAM" id="MobiDB-lite"/>
    </source>
</evidence>
<dbReference type="PANTHER" id="PTHR13370">
    <property type="entry name" value="RNA METHYLASE-RELATED"/>
    <property type="match status" value="1"/>
</dbReference>
<name>A0A518GHY6_9PLAN</name>
<dbReference type="PANTHER" id="PTHR13370:SF3">
    <property type="entry name" value="TRNA (GUANINE(10)-N2)-METHYLTRANSFERASE HOMOLOG"/>
    <property type="match status" value="1"/>
</dbReference>
<organism evidence="7 8">
    <name type="scientific">Planctopirus ephydatiae</name>
    <dbReference type="NCBI Taxonomy" id="2528019"/>
    <lineage>
        <taxon>Bacteria</taxon>
        <taxon>Pseudomonadati</taxon>
        <taxon>Planctomycetota</taxon>
        <taxon>Planctomycetia</taxon>
        <taxon>Planctomycetales</taxon>
        <taxon>Planctomycetaceae</taxon>
        <taxon>Planctopirus</taxon>
    </lineage>
</organism>
<dbReference type="GO" id="GO:0032259">
    <property type="term" value="P:methylation"/>
    <property type="evidence" value="ECO:0007669"/>
    <property type="project" value="UniProtKB-KW"/>
</dbReference>
<dbReference type="REBASE" id="355329">
    <property type="entry name" value="M.PbaSpb1ORF720P"/>
</dbReference>
<evidence type="ECO:0000259" key="6">
    <source>
        <dbReference type="Pfam" id="PF01555"/>
    </source>
</evidence>
<dbReference type="PROSITE" id="PS00092">
    <property type="entry name" value="N6_MTASE"/>
    <property type="match status" value="1"/>
</dbReference>
<sequence length="388" mass="43778">MLAKKNCQCHEQPVNRQKLTEFASFRKAPPGQPGLPNPPEVIKCTVAWLIDFLTTSGHDRHLLKTIGPFRGPVNVRLQESPLNQLLLEDCITGLAQQPAGSVDLAFADPPFNIGYSYDVYADSKESQQYLTWCEAWIAAVYRALKSDGTFWLAIGDEYAAELKVAAQKIGFQTRSWVVWYYTFGVNCKFKFTRSHAHIFYFVKDREKFTFNSEDPANRIPSARQLVYADKRANPKGRLPDDTWVIPPTVEEMARQTSATWVLRPQDLADRFTPTEDTWYFPRVAGTFKEREGFHGCQMPEQLLGRIIRMCSHPGELVLDPFSGSATTLAVAKKLGRNYLGFDISEQYVTHGHRRLESIEPGDPLDGAAEPTMSAPSTAKGKQRKSLPK</sequence>
<reference evidence="7 8" key="1">
    <citation type="submission" date="2019-02" db="EMBL/GenBank/DDBJ databases">
        <title>Deep-cultivation of Planctomycetes and their phenomic and genomic characterization uncovers novel biology.</title>
        <authorList>
            <person name="Wiegand S."/>
            <person name="Jogler M."/>
            <person name="Boedeker C."/>
            <person name="Pinto D."/>
            <person name="Vollmers J."/>
            <person name="Rivas-Marin E."/>
            <person name="Kohn T."/>
            <person name="Peeters S.H."/>
            <person name="Heuer A."/>
            <person name="Rast P."/>
            <person name="Oberbeckmann S."/>
            <person name="Bunk B."/>
            <person name="Jeske O."/>
            <person name="Meyerdierks A."/>
            <person name="Storesund J.E."/>
            <person name="Kallscheuer N."/>
            <person name="Luecker S."/>
            <person name="Lage O.M."/>
            <person name="Pohl T."/>
            <person name="Merkel B.J."/>
            <person name="Hornburger P."/>
            <person name="Mueller R.-W."/>
            <person name="Bruemmer F."/>
            <person name="Labrenz M."/>
            <person name="Spormann A.M."/>
            <person name="Op den Camp H."/>
            <person name="Overmann J."/>
            <person name="Amann R."/>
            <person name="Jetten M.S.M."/>
            <person name="Mascher T."/>
            <person name="Medema M.H."/>
            <person name="Devos D.P."/>
            <person name="Kaster A.-K."/>
            <person name="Ovreas L."/>
            <person name="Rohde M."/>
            <person name="Galperin M.Y."/>
            <person name="Jogler C."/>
        </authorList>
    </citation>
    <scope>NUCLEOTIDE SEQUENCE [LARGE SCALE GENOMIC DNA]</scope>
    <source>
        <strain evidence="7 8">Spb1</strain>
    </source>
</reference>